<proteinExistence type="predicted"/>
<feature type="region of interest" description="Disordered" evidence="1">
    <location>
        <begin position="77"/>
        <end position="117"/>
    </location>
</feature>
<feature type="compositionally biased region" description="Polar residues" evidence="1">
    <location>
        <begin position="1"/>
        <end position="20"/>
    </location>
</feature>
<reference evidence="2" key="1">
    <citation type="journal article" date="2019" name="Sci. Rep.">
        <title>Draft genome of Tanacetum cinerariifolium, the natural source of mosquito coil.</title>
        <authorList>
            <person name="Yamashiro T."/>
            <person name="Shiraishi A."/>
            <person name="Satake H."/>
            <person name="Nakayama K."/>
        </authorList>
    </citation>
    <scope>NUCLEOTIDE SEQUENCE</scope>
</reference>
<gene>
    <name evidence="2" type="ORF">Tci_376427</name>
</gene>
<evidence type="ECO:0000256" key="1">
    <source>
        <dbReference type="SAM" id="MobiDB-lite"/>
    </source>
</evidence>
<name>A0A699HCQ9_TANCI</name>
<protein>
    <recommendedName>
        <fullName evidence="3">Reverse transcriptase domain-containing protein</fullName>
    </recommendedName>
</protein>
<evidence type="ECO:0008006" key="3">
    <source>
        <dbReference type="Google" id="ProtNLM"/>
    </source>
</evidence>
<feature type="compositionally biased region" description="Basic and acidic residues" evidence="1">
    <location>
        <begin position="102"/>
        <end position="117"/>
    </location>
</feature>
<sequence length="566" mass="64402">MSSDNAQSAVTYTSISSYSDEPSWGIPLMNANEFPEMDPYKEVAQQGKIHPLSPTYVQDPIELDEHVPVHVSEPKHLEYHAPSGDDIQVKDDDEDPNEEHEPEDKYTRESSEDSDELNRLKRTRLLSHRHHLDTAPLGHRAAMIRRKDDILEEDMPPQRRFAFTAPPLGCDVAESSAAARAPKGQYDFVDIVKAGQGLIRSPGHDARTIARVTDRPEDVGYESKYFYTQLHNAQTDCRDIRLEIDVVRGQRTAYETELQEIHHDYLSSKGRNRALLARLEMLKTHVSRMEWQRQSAEDLAVTQMMRIHTLEARACTDMVEDASSSFIIIIPNYIDIMIISHEHCIFVIRIMPVTRQGTNDTMTLESIQAMIDRAIQRNSTHTQDDASQSSGGGLRRPVQPARVCSYTDFMKCQPLNFKGTEGVVGLSQWLEKIESVFHISGCAIDNQLKFATCTLIANTQCFQELTLMCTKFLADETEKVNKYISGLPDNIHGNVMSARPKTLDETIKLANDLMDQKLRTYAERRNENKRKTDNNQQQQPRKKQNVARAYTVSPGEKNVYTIVKPT</sequence>
<feature type="region of interest" description="Disordered" evidence="1">
    <location>
        <begin position="378"/>
        <end position="398"/>
    </location>
</feature>
<accession>A0A699HCQ9</accession>
<feature type="compositionally biased region" description="Polar residues" evidence="1">
    <location>
        <begin position="378"/>
        <end position="389"/>
    </location>
</feature>
<dbReference type="EMBL" id="BKCJ010147754">
    <property type="protein sequence ID" value="GEY04453.1"/>
    <property type="molecule type" value="Genomic_DNA"/>
</dbReference>
<feature type="region of interest" description="Disordered" evidence="1">
    <location>
        <begin position="1"/>
        <end position="23"/>
    </location>
</feature>
<comment type="caution">
    <text evidence="2">The sequence shown here is derived from an EMBL/GenBank/DDBJ whole genome shotgun (WGS) entry which is preliminary data.</text>
</comment>
<feature type="region of interest" description="Disordered" evidence="1">
    <location>
        <begin position="524"/>
        <end position="548"/>
    </location>
</feature>
<dbReference type="AlphaFoldDB" id="A0A699HCQ9"/>
<evidence type="ECO:0000313" key="2">
    <source>
        <dbReference type="EMBL" id="GEY04453.1"/>
    </source>
</evidence>
<feature type="compositionally biased region" description="Basic and acidic residues" evidence="1">
    <location>
        <begin position="524"/>
        <end position="533"/>
    </location>
</feature>
<feature type="compositionally biased region" description="Acidic residues" evidence="1">
    <location>
        <begin position="91"/>
        <end position="101"/>
    </location>
</feature>
<organism evidence="2">
    <name type="scientific">Tanacetum cinerariifolium</name>
    <name type="common">Dalmatian daisy</name>
    <name type="synonym">Chrysanthemum cinerariifolium</name>
    <dbReference type="NCBI Taxonomy" id="118510"/>
    <lineage>
        <taxon>Eukaryota</taxon>
        <taxon>Viridiplantae</taxon>
        <taxon>Streptophyta</taxon>
        <taxon>Embryophyta</taxon>
        <taxon>Tracheophyta</taxon>
        <taxon>Spermatophyta</taxon>
        <taxon>Magnoliopsida</taxon>
        <taxon>eudicotyledons</taxon>
        <taxon>Gunneridae</taxon>
        <taxon>Pentapetalae</taxon>
        <taxon>asterids</taxon>
        <taxon>campanulids</taxon>
        <taxon>Asterales</taxon>
        <taxon>Asteraceae</taxon>
        <taxon>Asteroideae</taxon>
        <taxon>Anthemideae</taxon>
        <taxon>Anthemidinae</taxon>
        <taxon>Tanacetum</taxon>
    </lineage>
</organism>